<organism evidence="4 5">
    <name type="scientific">Terfezia boudieri ATCC MYA-4762</name>
    <dbReference type="NCBI Taxonomy" id="1051890"/>
    <lineage>
        <taxon>Eukaryota</taxon>
        <taxon>Fungi</taxon>
        <taxon>Dikarya</taxon>
        <taxon>Ascomycota</taxon>
        <taxon>Pezizomycotina</taxon>
        <taxon>Pezizomycetes</taxon>
        <taxon>Pezizales</taxon>
        <taxon>Pezizaceae</taxon>
        <taxon>Terfezia</taxon>
    </lineage>
</organism>
<dbReference type="CDD" id="cd11717">
    <property type="entry name" value="THUMP_THUMPD1_like"/>
    <property type="match status" value="1"/>
</dbReference>
<accession>A0A3N4LH30</accession>
<dbReference type="GO" id="GO:0003723">
    <property type="term" value="F:RNA binding"/>
    <property type="evidence" value="ECO:0007669"/>
    <property type="project" value="UniProtKB-UniRule"/>
</dbReference>
<reference evidence="4 5" key="1">
    <citation type="journal article" date="2018" name="Nat. Ecol. Evol.">
        <title>Pezizomycetes genomes reveal the molecular basis of ectomycorrhizal truffle lifestyle.</title>
        <authorList>
            <person name="Murat C."/>
            <person name="Payen T."/>
            <person name="Noel B."/>
            <person name="Kuo A."/>
            <person name="Morin E."/>
            <person name="Chen J."/>
            <person name="Kohler A."/>
            <person name="Krizsan K."/>
            <person name="Balestrini R."/>
            <person name="Da Silva C."/>
            <person name="Montanini B."/>
            <person name="Hainaut M."/>
            <person name="Levati E."/>
            <person name="Barry K.W."/>
            <person name="Belfiori B."/>
            <person name="Cichocki N."/>
            <person name="Clum A."/>
            <person name="Dockter R.B."/>
            <person name="Fauchery L."/>
            <person name="Guy J."/>
            <person name="Iotti M."/>
            <person name="Le Tacon F."/>
            <person name="Lindquist E.A."/>
            <person name="Lipzen A."/>
            <person name="Malagnac F."/>
            <person name="Mello A."/>
            <person name="Molinier V."/>
            <person name="Miyauchi S."/>
            <person name="Poulain J."/>
            <person name="Riccioni C."/>
            <person name="Rubini A."/>
            <person name="Sitrit Y."/>
            <person name="Splivallo R."/>
            <person name="Traeger S."/>
            <person name="Wang M."/>
            <person name="Zifcakova L."/>
            <person name="Wipf D."/>
            <person name="Zambonelli A."/>
            <person name="Paolocci F."/>
            <person name="Nowrousian M."/>
            <person name="Ottonello S."/>
            <person name="Baldrian P."/>
            <person name="Spatafora J.W."/>
            <person name="Henrissat B."/>
            <person name="Nagy L.G."/>
            <person name="Aury J.M."/>
            <person name="Wincker P."/>
            <person name="Grigoriev I.V."/>
            <person name="Bonfante P."/>
            <person name="Martin F.M."/>
        </authorList>
    </citation>
    <scope>NUCLEOTIDE SEQUENCE [LARGE SCALE GENOMIC DNA]</scope>
    <source>
        <strain evidence="4 5">ATCC MYA-4762</strain>
    </source>
</reference>
<dbReference type="OrthoDB" id="367221at2759"/>
<dbReference type="EMBL" id="ML121554">
    <property type="protein sequence ID" value="RPB22163.1"/>
    <property type="molecule type" value="Genomic_DNA"/>
</dbReference>
<keyword evidence="1" id="KW-0694">RNA-binding</keyword>
<dbReference type="FunCoup" id="A0A3N4LH30">
    <property type="interactions" value="889"/>
</dbReference>
<proteinExistence type="predicted"/>
<dbReference type="SMART" id="SM00981">
    <property type="entry name" value="THUMP"/>
    <property type="match status" value="1"/>
</dbReference>
<dbReference type="Pfam" id="PF02926">
    <property type="entry name" value="THUMP"/>
    <property type="match status" value="1"/>
</dbReference>
<feature type="compositionally biased region" description="Acidic residues" evidence="2">
    <location>
        <begin position="87"/>
        <end position="98"/>
    </location>
</feature>
<feature type="region of interest" description="Disordered" evidence="2">
    <location>
        <begin position="290"/>
        <end position="371"/>
    </location>
</feature>
<dbReference type="STRING" id="1051890.A0A3N4LH30"/>
<dbReference type="SUPFAM" id="SSF143437">
    <property type="entry name" value="THUMP domain-like"/>
    <property type="match status" value="1"/>
</dbReference>
<dbReference type="InParanoid" id="A0A3N4LH30"/>
<dbReference type="Proteomes" id="UP000267821">
    <property type="component" value="Unassembled WGS sequence"/>
</dbReference>
<dbReference type="PROSITE" id="PS51165">
    <property type="entry name" value="THUMP"/>
    <property type="match status" value="1"/>
</dbReference>
<feature type="compositionally biased region" description="Polar residues" evidence="2">
    <location>
        <begin position="346"/>
        <end position="371"/>
    </location>
</feature>
<evidence type="ECO:0000256" key="2">
    <source>
        <dbReference type="SAM" id="MobiDB-lite"/>
    </source>
</evidence>
<dbReference type="AlphaFoldDB" id="A0A3N4LH30"/>
<dbReference type="InterPro" id="IPR004114">
    <property type="entry name" value="THUMP_dom"/>
</dbReference>
<dbReference type="Gene3D" id="3.30.2300.10">
    <property type="entry name" value="THUMP superfamily"/>
    <property type="match status" value="1"/>
</dbReference>
<dbReference type="GO" id="GO:0006400">
    <property type="term" value="P:tRNA modification"/>
    <property type="evidence" value="ECO:0007669"/>
    <property type="project" value="InterPro"/>
</dbReference>
<evidence type="ECO:0000256" key="1">
    <source>
        <dbReference type="PROSITE-ProRule" id="PRU00529"/>
    </source>
</evidence>
<feature type="region of interest" description="Disordered" evidence="2">
    <location>
        <begin position="1"/>
        <end position="26"/>
    </location>
</feature>
<evidence type="ECO:0000259" key="3">
    <source>
        <dbReference type="PROSITE" id="PS51165"/>
    </source>
</evidence>
<keyword evidence="5" id="KW-1185">Reference proteome</keyword>
<feature type="region of interest" description="Disordered" evidence="2">
    <location>
        <begin position="77"/>
        <end position="98"/>
    </location>
</feature>
<dbReference type="PANTHER" id="PTHR13452:SF10">
    <property type="entry name" value="THUMP DOMAIN-CONTAINING PROTEIN 1"/>
    <property type="match status" value="1"/>
</dbReference>
<feature type="domain" description="THUMP" evidence="3">
    <location>
        <begin position="166"/>
        <end position="271"/>
    </location>
</feature>
<name>A0A3N4LH30_9PEZI</name>
<protein>
    <recommendedName>
        <fullName evidence="3">THUMP domain-containing protein</fullName>
    </recommendedName>
</protein>
<sequence length="371" mass="40896">MSENNSKKRSAPGDGGNKRGKKGKYFSDKAKFHQTLTGIETGTQGVFATCVKGKEARCVGELYSLFDKYSEKLYGPFEKGDAAGNDTPDDDDDDDEDGEMDIEAMMAKELDSMRNTGKKGKKFSNTDNASENKMFVSVKLDTQCVVYFRTNPPINPSDFVHAICSDFAASGTKQSRYTSRLTPVERTGKATVEGIEEVSRHVLKPHFHEGQEGVRFAIRPSLRHHDVLTRDVIITTVARCVGLQHKVDLKNYDVLILVEVYKNMCGISVVKDWEKLKRFNLEQIQQSGIEEKEGGIASPNVAKDPAPKPGTQKEARLEVTKTEAENQQEDPSELVLFSALPAPETTPKSGNQTGGASEENLASGTESTTRF</sequence>
<dbReference type="FunFam" id="3.30.2300.10:FF:000001">
    <property type="entry name" value="THUMP domain-containing protein 1"/>
    <property type="match status" value="1"/>
</dbReference>
<feature type="compositionally biased region" description="Basic and acidic residues" evidence="2">
    <location>
        <begin position="311"/>
        <end position="324"/>
    </location>
</feature>
<dbReference type="PANTHER" id="PTHR13452">
    <property type="entry name" value="THUMP DOMAIN CONTAINING PROTEIN 1-RELATED"/>
    <property type="match status" value="1"/>
</dbReference>
<dbReference type="InterPro" id="IPR040183">
    <property type="entry name" value="THUMPD1-like"/>
</dbReference>
<evidence type="ECO:0000313" key="5">
    <source>
        <dbReference type="Proteomes" id="UP000267821"/>
    </source>
</evidence>
<evidence type="ECO:0000313" key="4">
    <source>
        <dbReference type="EMBL" id="RPB22163.1"/>
    </source>
</evidence>
<gene>
    <name evidence="4" type="ORF">L211DRAFT_351546</name>
</gene>